<evidence type="ECO:0000313" key="2">
    <source>
        <dbReference type="EMBL" id="KAK0747292.1"/>
    </source>
</evidence>
<reference evidence="2" key="1">
    <citation type="submission" date="2023-06" db="EMBL/GenBank/DDBJ databases">
        <title>Genome-scale phylogeny and comparative genomics of the fungal order Sordariales.</title>
        <authorList>
            <consortium name="Lawrence Berkeley National Laboratory"/>
            <person name="Hensen N."/>
            <person name="Bonometti L."/>
            <person name="Westerberg I."/>
            <person name="Brannstrom I.O."/>
            <person name="Guillou S."/>
            <person name="Cros-Aarteil S."/>
            <person name="Calhoun S."/>
            <person name="Haridas S."/>
            <person name="Kuo A."/>
            <person name="Mondo S."/>
            <person name="Pangilinan J."/>
            <person name="Riley R."/>
            <person name="Labutti K."/>
            <person name="Andreopoulos B."/>
            <person name="Lipzen A."/>
            <person name="Chen C."/>
            <person name="Yanf M."/>
            <person name="Daum C."/>
            <person name="Ng V."/>
            <person name="Clum A."/>
            <person name="Steindorff A."/>
            <person name="Ohm R."/>
            <person name="Martin F."/>
            <person name="Silar P."/>
            <person name="Natvig D."/>
            <person name="Lalanne C."/>
            <person name="Gautier V."/>
            <person name="Ament-Velasquez S.L."/>
            <person name="Kruys A."/>
            <person name="Hutchinson M.I."/>
            <person name="Powell A.J."/>
            <person name="Barry K."/>
            <person name="Miller A.N."/>
            <person name="Grigoriev I.V."/>
            <person name="Debuchy R."/>
            <person name="Gladieux P."/>
            <person name="Thoren M.H."/>
            <person name="Johannesson H."/>
        </authorList>
    </citation>
    <scope>NUCLEOTIDE SEQUENCE</scope>
    <source>
        <strain evidence="2">CBS 540.89</strain>
    </source>
</reference>
<name>A0AA40EXS6_9PEZI</name>
<evidence type="ECO:0000313" key="3">
    <source>
        <dbReference type="Proteomes" id="UP001172159"/>
    </source>
</evidence>
<dbReference type="EMBL" id="JAUKTV010000001">
    <property type="protein sequence ID" value="KAK0747292.1"/>
    <property type="molecule type" value="Genomic_DNA"/>
</dbReference>
<sequence length="339" mass="37860">MELGESAASLNDTSDAEPISALRLIYLVSLSIQPLPRLSQWDWPNPWPQLETEEEDQADASDELDADQELWDNYFIPFPEYKHETAMMRAFSIRKGEYKMGPGVAQLYTHDEEVAAESSSAATSEPHPKDSSLPFDTNKNTGEGEEDEDAVGFVTLNEAKTCVNPTSLQDGYKKFALPFYDMERRADNNFELTFAKKIGISSEILEGYFVDDDARTASLIYLAGQVRTGDAKCQRCMRLEITRISGGNAATHVKSPIPFCTTAGRYMHGICAPCFAEGGTLEERLERCSLGRMNTWEEYQILNEGVGTEEEASQKVFIIGNGGEDEYMTALQDLFNEEL</sequence>
<proteinExistence type="predicted"/>
<gene>
    <name evidence="2" type="ORF">B0T21DRAFT_388405</name>
</gene>
<protein>
    <submittedName>
        <fullName evidence="2">Uncharacterized protein</fullName>
    </submittedName>
</protein>
<evidence type="ECO:0000256" key="1">
    <source>
        <dbReference type="SAM" id="MobiDB-lite"/>
    </source>
</evidence>
<dbReference type="AlphaFoldDB" id="A0AA40EXS6"/>
<feature type="compositionally biased region" description="Low complexity" evidence="1">
    <location>
        <begin position="116"/>
        <end position="125"/>
    </location>
</feature>
<dbReference type="Proteomes" id="UP001172159">
    <property type="component" value="Unassembled WGS sequence"/>
</dbReference>
<feature type="region of interest" description="Disordered" evidence="1">
    <location>
        <begin position="113"/>
        <end position="148"/>
    </location>
</feature>
<accession>A0AA40EXS6</accession>
<keyword evidence="3" id="KW-1185">Reference proteome</keyword>
<organism evidence="2 3">
    <name type="scientific">Apiosordaria backusii</name>
    <dbReference type="NCBI Taxonomy" id="314023"/>
    <lineage>
        <taxon>Eukaryota</taxon>
        <taxon>Fungi</taxon>
        <taxon>Dikarya</taxon>
        <taxon>Ascomycota</taxon>
        <taxon>Pezizomycotina</taxon>
        <taxon>Sordariomycetes</taxon>
        <taxon>Sordariomycetidae</taxon>
        <taxon>Sordariales</taxon>
        <taxon>Lasiosphaeriaceae</taxon>
        <taxon>Apiosordaria</taxon>
    </lineage>
</organism>
<comment type="caution">
    <text evidence="2">The sequence shown here is derived from an EMBL/GenBank/DDBJ whole genome shotgun (WGS) entry which is preliminary data.</text>
</comment>